<evidence type="ECO:0000256" key="16">
    <source>
        <dbReference type="ARBA" id="ARBA00023209"/>
    </source>
</evidence>
<gene>
    <name evidence="21" type="ORF">H9800_07095</name>
</gene>
<keyword evidence="16" id="KW-0594">Phospholipid biosynthesis</keyword>
<comment type="subcellular location">
    <subcellularLocation>
        <location evidence="2">Cell membrane</location>
        <topology evidence="2">Multi-pass membrane protein</topology>
    </subcellularLocation>
</comment>
<comment type="pathway">
    <text evidence="4">Lipid metabolism.</text>
</comment>
<sequence>MVTGSGGDDARQEDPAAAPPRPDTGPASLQDRLTSARGDFENRVDRAREQIDATNERIKNRTGRDLFAAIGVGVLAGAAVVGSLLFVKWVFAILAIAIAGLGVFELTRALQARGRRIDLVPQLFAAAIIISAAFWFHSAVHWTALFLSLALIVVWRVVAQMSGSDGRVYASIFTDIIVGCFVPIYVPFLASSALVLLRHENGEFWILSFLLVVVVADTGAYASGLAFGRHKMAPRISPGKTWEGVAGGAAVSLIAGALAGQFLLGIPWWAGAIFAAPLVISSVLGDLGESMIKRDLGIKDMSSWLPGHGGVLDRLDSILPSAVVALAMFQLLSPLGAS</sequence>
<evidence type="ECO:0000256" key="19">
    <source>
        <dbReference type="SAM" id="MobiDB-lite"/>
    </source>
</evidence>
<keyword evidence="10 18" id="KW-0808">Transferase</keyword>
<evidence type="ECO:0000256" key="17">
    <source>
        <dbReference type="ARBA" id="ARBA00023264"/>
    </source>
</evidence>
<comment type="caution">
    <text evidence="21">The sequence shown here is derived from an EMBL/GenBank/DDBJ whole genome shotgun (WGS) entry which is preliminary data.</text>
</comment>
<accession>A0A9D2H650</accession>
<keyword evidence="17" id="KW-1208">Phospholipid metabolism</keyword>
<feature type="transmembrane region" description="Helical" evidence="20">
    <location>
        <begin position="66"/>
        <end position="83"/>
    </location>
</feature>
<evidence type="ECO:0000256" key="20">
    <source>
        <dbReference type="SAM" id="Phobius"/>
    </source>
</evidence>
<feature type="region of interest" description="Disordered" evidence="19">
    <location>
        <begin position="1"/>
        <end position="38"/>
    </location>
</feature>
<dbReference type="AlphaFoldDB" id="A0A9D2H650"/>
<evidence type="ECO:0000256" key="15">
    <source>
        <dbReference type="ARBA" id="ARBA00023136"/>
    </source>
</evidence>
<evidence type="ECO:0000256" key="10">
    <source>
        <dbReference type="ARBA" id="ARBA00022679"/>
    </source>
</evidence>
<dbReference type="PANTHER" id="PTHR46382:SF1">
    <property type="entry name" value="PHOSPHATIDATE CYTIDYLYLTRANSFERASE"/>
    <property type="match status" value="1"/>
</dbReference>
<evidence type="ECO:0000256" key="11">
    <source>
        <dbReference type="ARBA" id="ARBA00022692"/>
    </source>
</evidence>
<evidence type="ECO:0000256" key="9">
    <source>
        <dbReference type="ARBA" id="ARBA00022516"/>
    </source>
</evidence>
<reference evidence="21" key="2">
    <citation type="submission" date="2021-04" db="EMBL/GenBank/DDBJ databases">
        <authorList>
            <person name="Gilroy R."/>
        </authorList>
    </citation>
    <scope>NUCLEOTIDE SEQUENCE</scope>
    <source>
        <strain evidence="21">ChiHjej8B7-3636</strain>
    </source>
</reference>
<keyword evidence="9" id="KW-0444">Lipid biosynthesis</keyword>
<dbReference type="GO" id="GO:0005886">
    <property type="term" value="C:plasma membrane"/>
    <property type="evidence" value="ECO:0007669"/>
    <property type="project" value="UniProtKB-SubCell"/>
</dbReference>
<proteinExistence type="inferred from homology"/>
<feature type="transmembrane region" description="Helical" evidence="20">
    <location>
        <begin position="168"/>
        <end position="186"/>
    </location>
</feature>
<dbReference type="GO" id="GO:0016024">
    <property type="term" value="P:CDP-diacylglycerol biosynthetic process"/>
    <property type="evidence" value="ECO:0007669"/>
    <property type="project" value="TreeGrafter"/>
</dbReference>
<protein>
    <recommendedName>
        <fullName evidence="7 18">Phosphatidate cytidylyltransferase</fullName>
        <ecNumber evidence="6 18">2.7.7.41</ecNumber>
    </recommendedName>
</protein>
<evidence type="ECO:0000256" key="6">
    <source>
        <dbReference type="ARBA" id="ARBA00012487"/>
    </source>
</evidence>
<keyword evidence="12 18" id="KW-0548">Nucleotidyltransferase</keyword>
<keyword evidence="8" id="KW-1003">Cell membrane</keyword>
<dbReference type="InterPro" id="IPR000374">
    <property type="entry name" value="PC_trans"/>
</dbReference>
<evidence type="ECO:0000256" key="8">
    <source>
        <dbReference type="ARBA" id="ARBA00022475"/>
    </source>
</evidence>
<dbReference type="PANTHER" id="PTHR46382">
    <property type="entry name" value="PHOSPHATIDATE CYTIDYLYLTRANSFERASE"/>
    <property type="match status" value="1"/>
</dbReference>
<reference evidence="21" key="1">
    <citation type="journal article" date="2021" name="PeerJ">
        <title>Extensive microbial diversity within the chicken gut microbiome revealed by metagenomics and culture.</title>
        <authorList>
            <person name="Gilroy R."/>
            <person name="Ravi A."/>
            <person name="Getino M."/>
            <person name="Pursley I."/>
            <person name="Horton D.L."/>
            <person name="Alikhan N.F."/>
            <person name="Baker D."/>
            <person name="Gharbi K."/>
            <person name="Hall N."/>
            <person name="Watson M."/>
            <person name="Adriaenssens E.M."/>
            <person name="Foster-Nyarko E."/>
            <person name="Jarju S."/>
            <person name="Secka A."/>
            <person name="Antonio M."/>
            <person name="Oren A."/>
            <person name="Chaudhuri R.R."/>
            <person name="La Ragione R."/>
            <person name="Hildebrand F."/>
            <person name="Pallen M.J."/>
        </authorList>
    </citation>
    <scope>NUCLEOTIDE SEQUENCE</scope>
    <source>
        <strain evidence="21">ChiHjej8B7-3636</strain>
    </source>
</reference>
<comment type="pathway">
    <text evidence="3 18">Phospholipid metabolism; CDP-diacylglycerol biosynthesis; CDP-diacylglycerol from sn-glycerol 3-phosphate: step 3/3.</text>
</comment>
<keyword evidence="15 20" id="KW-0472">Membrane</keyword>
<organism evidence="21 22">
    <name type="scientific">Candidatus Microbacterium stercoravium</name>
    <dbReference type="NCBI Taxonomy" id="2838697"/>
    <lineage>
        <taxon>Bacteria</taxon>
        <taxon>Bacillati</taxon>
        <taxon>Actinomycetota</taxon>
        <taxon>Actinomycetes</taxon>
        <taxon>Micrococcales</taxon>
        <taxon>Microbacteriaceae</taxon>
        <taxon>Microbacterium</taxon>
    </lineage>
</organism>
<evidence type="ECO:0000256" key="7">
    <source>
        <dbReference type="ARBA" id="ARBA00019373"/>
    </source>
</evidence>
<feature type="transmembrane region" description="Helical" evidence="20">
    <location>
        <begin position="89"/>
        <end position="107"/>
    </location>
</feature>
<evidence type="ECO:0000256" key="1">
    <source>
        <dbReference type="ARBA" id="ARBA00001698"/>
    </source>
</evidence>
<evidence type="ECO:0000256" key="3">
    <source>
        <dbReference type="ARBA" id="ARBA00005119"/>
    </source>
</evidence>
<keyword evidence="13 20" id="KW-1133">Transmembrane helix</keyword>
<feature type="transmembrane region" description="Helical" evidence="20">
    <location>
        <begin position="240"/>
        <end position="260"/>
    </location>
</feature>
<keyword evidence="14" id="KW-0443">Lipid metabolism</keyword>
<dbReference type="PROSITE" id="PS01315">
    <property type="entry name" value="CDS"/>
    <property type="match status" value="1"/>
</dbReference>
<evidence type="ECO:0000313" key="22">
    <source>
        <dbReference type="Proteomes" id="UP000824220"/>
    </source>
</evidence>
<keyword evidence="11 18" id="KW-0812">Transmembrane</keyword>
<evidence type="ECO:0000256" key="12">
    <source>
        <dbReference type="ARBA" id="ARBA00022695"/>
    </source>
</evidence>
<name>A0A9D2H650_9MICO</name>
<dbReference type="EMBL" id="DXAM01000098">
    <property type="protein sequence ID" value="HJA04614.1"/>
    <property type="molecule type" value="Genomic_DNA"/>
</dbReference>
<dbReference type="GO" id="GO:0004605">
    <property type="term" value="F:phosphatidate cytidylyltransferase activity"/>
    <property type="evidence" value="ECO:0007669"/>
    <property type="project" value="UniProtKB-EC"/>
</dbReference>
<evidence type="ECO:0000256" key="13">
    <source>
        <dbReference type="ARBA" id="ARBA00022989"/>
    </source>
</evidence>
<feature type="transmembrane region" description="Helical" evidence="20">
    <location>
        <begin position="142"/>
        <end position="159"/>
    </location>
</feature>
<evidence type="ECO:0000256" key="4">
    <source>
        <dbReference type="ARBA" id="ARBA00005189"/>
    </source>
</evidence>
<evidence type="ECO:0000256" key="14">
    <source>
        <dbReference type="ARBA" id="ARBA00023098"/>
    </source>
</evidence>
<comment type="similarity">
    <text evidence="5 18">Belongs to the CDS family.</text>
</comment>
<evidence type="ECO:0000256" key="2">
    <source>
        <dbReference type="ARBA" id="ARBA00004651"/>
    </source>
</evidence>
<dbReference type="Proteomes" id="UP000824220">
    <property type="component" value="Unassembled WGS sequence"/>
</dbReference>
<comment type="catalytic activity">
    <reaction evidence="1 18">
        <text>a 1,2-diacyl-sn-glycero-3-phosphate + CTP + H(+) = a CDP-1,2-diacyl-sn-glycerol + diphosphate</text>
        <dbReference type="Rhea" id="RHEA:16229"/>
        <dbReference type="ChEBI" id="CHEBI:15378"/>
        <dbReference type="ChEBI" id="CHEBI:33019"/>
        <dbReference type="ChEBI" id="CHEBI:37563"/>
        <dbReference type="ChEBI" id="CHEBI:58332"/>
        <dbReference type="ChEBI" id="CHEBI:58608"/>
        <dbReference type="EC" id="2.7.7.41"/>
    </reaction>
</comment>
<feature type="transmembrane region" description="Helical" evidence="20">
    <location>
        <begin position="119"/>
        <end position="136"/>
    </location>
</feature>
<feature type="transmembrane region" description="Helical" evidence="20">
    <location>
        <begin position="206"/>
        <end position="228"/>
    </location>
</feature>
<evidence type="ECO:0000313" key="21">
    <source>
        <dbReference type="EMBL" id="HJA04614.1"/>
    </source>
</evidence>
<evidence type="ECO:0000256" key="18">
    <source>
        <dbReference type="RuleBase" id="RU003938"/>
    </source>
</evidence>
<dbReference type="EC" id="2.7.7.41" evidence="6 18"/>
<evidence type="ECO:0000256" key="5">
    <source>
        <dbReference type="ARBA" id="ARBA00010185"/>
    </source>
</evidence>
<dbReference type="Pfam" id="PF01148">
    <property type="entry name" value="CTP_transf_1"/>
    <property type="match status" value="1"/>
</dbReference>